<evidence type="ECO:0000313" key="3">
    <source>
        <dbReference type="Proteomes" id="UP000006514"/>
    </source>
</evidence>
<dbReference type="Proteomes" id="UP000006514">
    <property type="component" value="Unassembled WGS sequence"/>
</dbReference>
<dbReference type="AlphaFoldDB" id="J0WPW0"/>
<protein>
    <recommendedName>
        <fullName evidence="1">F-box domain-containing protein</fullName>
    </recommendedName>
</protein>
<name>J0WPW0_AURST</name>
<sequence length="534" mass="59949">MRCKLTDPVKPDVYHSDSTFPCRALKTSILSSKKNDERFSAFEKLEVDILSTCRTELSTIGSLINGTNTAASLPPELLSAIFARIHLRQDDMLSASHVCHTWRTCALANSMSWSELSLRPGQSPEMLDCLGRRSEPRQLTLNLPSSDGRFIRILNAWSEEPNSPWARLRDLTITDHNQDHRDPTPVNLSAAANLRRIDLAQPIRIPPVTVLSSLRQAHFRQTGFDSPGQWPYPTLLELTWHPAAMTDIPDSLTLLFQHCQALTRLTIYGISPYEHLLQGQITSLPAAPPLVYASFMGVDMQVLGIFVYPAIRSTPYLTWYDDDPLRPVETLTMSTNAFDVIDKLHVKSSTLNRRYLHDITGRPLFDFCITGMIDGHPASREVLRLPLCDELFTAVLVQNLHELICPGDIWSDMGASQLRFPVLKTLVLRSPDYPSESEFQPSCPQLAHLVLDRVASGYDLLPQINTLVSSVVVDCCWPLGSLTCILVSDMISSEDVRKVLPTSQPSRDDLYQGSFSENLIWQDSIERQLDIVSD</sequence>
<accession>J0WPW0</accession>
<dbReference type="Pfam" id="PF12937">
    <property type="entry name" value="F-box-like"/>
    <property type="match status" value="1"/>
</dbReference>
<reference evidence="3" key="1">
    <citation type="journal article" date="2012" name="Science">
        <title>The Paleozoic origin of enzymatic lignin decomposition reconstructed from 31 fungal genomes.</title>
        <authorList>
            <person name="Floudas D."/>
            <person name="Binder M."/>
            <person name="Riley R."/>
            <person name="Barry K."/>
            <person name="Blanchette R.A."/>
            <person name="Henrissat B."/>
            <person name="Martinez A.T."/>
            <person name="Otillar R."/>
            <person name="Spatafora J.W."/>
            <person name="Yadav J.S."/>
            <person name="Aerts A."/>
            <person name="Benoit I."/>
            <person name="Boyd A."/>
            <person name="Carlson A."/>
            <person name="Copeland A."/>
            <person name="Coutinho P.M."/>
            <person name="de Vries R.P."/>
            <person name="Ferreira P."/>
            <person name="Findley K."/>
            <person name="Foster B."/>
            <person name="Gaskell J."/>
            <person name="Glotzer D."/>
            <person name="Gorecki P."/>
            <person name="Heitman J."/>
            <person name="Hesse C."/>
            <person name="Hori C."/>
            <person name="Igarashi K."/>
            <person name="Jurgens J.A."/>
            <person name="Kallen N."/>
            <person name="Kersten P."/>
            <person name="Kohler A."/>
            <person name="Kuees U."/>
            <person name="Kumar T.K.A."/>
            <person name="Kuo A."/>
            <person name="LaButti K."/>
            <person name="Larrondo L.F."/>
            <person name="Lindquist E."/>
            <person name="Ling A."/>
            <person name="Lombard V."/>
            <person name="Lucas S."/>
            <person name="Lundell T."/>
            <person name="Martin R."/>
            <person name="McLaughlin D.J."/>
            <person name="Morgenstern I."/>
            <person name="Morin E."/>
            <person name="Murat C."/>
            <person name="Nagy L.G."/>
            <person name="Nolan M."/>
            <person name="Ohm R.A."/>
            <person name="Patyshakuliyeva A."/>
            <person name="Rokas A."/>
            <person name="Ruiz-Duenas F.J."/>
            <person name="Sabat G."/>
            <person name="Salamov A."/>
            <person name="Samejima M."/>
            <person name="Schmutz J."/>
            <person name="Slot J.C."/>
            <person name="St John F."/>
            <person name="Stenlid J."/>
            <person name="Sun H."/>
            <person name="Sun S."/>
            <person name="Syed K."/>
            <person name="Tsang A."/>
            <person name="Wiebenga A."/>
            <person name="Young D."/>
            <person name="Pisabarro A."/>
            <person name="Eastwood D.C."/>
            <person name="Martin F."/>
            <person name="Cullen D."/>
            <person name="Grigoriev I.V."/>
            <person name="Hibbett D.S."/>
        </authorList>
    </citation>
    <scope>NUCLEOTIDE SEQUENCE [LARGE SCALE GENOMIC DNA]</scope>
    <source>
        <strain evidence="3">TFB10046</strain>
    </source>
</reference>
<dbReference type="InParanoid" id="J0WPW0"/>
<evidence type="ECO:0000259" key="1">
    <source>
        <dbReference type="Pfam" id="PF12937"/>
    </source>
</evidence>
<dbReference type="KEGG" id="adl:AURDEDRAFT_131154"/>
<proteinExistence type="predicted"/>
<dbReference type="InterPro" id="IPR001810">
    <property type="entry name" value="F-box_dom"/>
</dbReference>
<gene>
    <name evidence="2" type="ORF">AURDEDRAFT_131154</name>
</gene>
<dbReference type="InterPro" id="IPR036047">
    <property type="entry name" value="F-box-like_dom_sf"/>
</dbReference>
<dbReference type="EMBL" id="JH687944">
    <property type="protein sequence ID" value="EJD34470.1"/>
    <property type="molecule type" value="Genomic_DNA"/>
</dbReference>
<organism evidence="2 3">
    <name type="scientific">Auricularia subglabra (strain TFB-10046 / SS5)</name>
    <name type="common">White-rot fungus</name>
    <name type="synonym">Auricularia delicata (strain TFB10046)</name>
    <dbReference type="NCBI Taxonomy" id="717982"/>
    <lineage>
        <taxon>Eukaryota</taxon>
        <taxon>Fungi</taxon>
        <taxon>Dikarya</taxon>
        <taxon>Basidiomycota</taxon>
        <taxon>Agaricomycotina</taxon>
        <taxon>Agaricomycetes</taxon>
        <taxon>Auriculariales</taxon>
        <taxon>Auriculariaceae</taxon>
        <taxon>Auricularia</taxon>
    </lineage>
</organism>
<dbReference type="OrthoDB" id="3252356at2759"/>
<keyword evidence="3" id="KW-1185">Reference proteome</keyword>
<dbReference type="SUPFAM" id="SSF81383">
    <property type="entry name" value="F-box domain"/>
    <property type="match status" value="1"/>
</dbReference>
<feature type="domain" description="F-box" evidence="1">
    <location>
        <begin position="71"/>
        <end position="118"/>
    </location>
</feature>
<evidence type="ECO:0000313" key="2">
    <source>
        <dbReference type="EMBL" id="EJD34470.1"/>
    </source>
</evidence>
<dbReference type="Gene3D" id="1.20.1280.50">
    <property type="match status" value="1"/>
</dbReference>